<evidence type="ECO:0000256" key="8">
    <source>
        <dbReference type="ARBA" id="ARBA00023004"/>
    </source>
</evidence>
<comment type="caution">
    <text evidence="11">The sequence shown here is derived from an EMBL/GenBank/DDBJ whole genome shotgun (WGS) entry which is preliminary data.</text>
</comment>
<dbReference type="Gene3D" id="3.20.20.70">
    <property type="entry name" value="Aldolase class I"/>
    <property type="match status" value="1"/>
</dbReference>
<keyword evidence="9" id="KW-0411">Iron-sulfur</keyword>
<dbReference type="PRINTS" id="PR00419">
    <property type="entry name" value="ADXRDTASE"/>
</dbReference>
<dbReference type="SUPFAM" id="SSF51971">
    <property type="entry name" value="Nucleotide-binding domain"/>
    <property type="match status" value="1"/>
</dbReference>
<comment type="cofactor">
    <cofactor evidence="1">
        <name>FMN</name>
        <dbReference type="ChEBI" id="CHEBI:58210"/>
    </cofactor>
</comment>
<dbReference type="InterPro" id="IPR051793">
    <property type="entry name" value="NADH:flavin_oxidoreductase"/>
</dbReference>
<dbReference type="Gene3D" id="3.40.50.720">
    <property type="entry name" value="NAD(P)-binding Rossmann-like Domain"/>
    <property type="match status" value="1"/>
</dbReference>
<reference evidence="12" key="1">
    <citation type="journal article" date="2019" name="Int. J. Syst. Evol. Microbiol.">
        <title>The Global Catalogue of Microorganisms (GCM) 10K type strain sequencing project: providing services to taxonomists for standard genome sequencing and annotation.</title>
        <authorList>
            <consortium name="The Broad Institute Genomics Platform"/>
            <consortium name="The Broad Institute Genome Sequencing Center for Infectious Disease"/>
            <person name="Wu L."/>
            <person name="Ma J."/>
        </authorList>
    </citation>
    <scope>NUCLEOTIDE SEQUENCE [LARGE SCALE GENOMIC DNA]</scope>
    <source>
        <strain evidence="12">JCM 14900</strain>
    </source>
</reference>
<proteinExistence type="inferred from homology"/>
<dbReference type="EMBL" id="BAAAOF010000004">
    <property type="protein sequence ID" value="GAA1930700.1"/>
    <property type="molecule type" value="Genomic_DNA"/>
</dbReference>
<dbReference type="RefSeq" id="WP_248148153.1">
    <property type="nucleotide sequence ID" value="NZ_BAAAOF010000004.1"/>
</dbReference>
<feature type="domain" description="NADH:flavin oxidoreductase/NADH oxidase N-terminal" evidence="10">
    <location>
        <begin position="5"/>
        <end position="330"/>
    </location>
</feature>
<evidence type="ECO:0000259" key="10">
    <source>
        <dbReference type="Pfam" id="PF00724"/>
    </source>
</evidence>
<dbReference type="PANTHER" id="PTHR42917:SF2">
    <property type="entry name" value="2,4-DIENOYL-COA REDUCTASE [(2E)-ENOYL-COA-PRODUCING]"/>
    <property type="match status" value="1"/>
</dbReference>
<dbReference type="PANTHER" id="PTHR42917">
    <property type="entry name" value="2,4-DIENOYL-COA REDUCTASE"/>
    <property type="match status" value="1"/>
</dbReference>
<dbReference type="Pfam" id="PF00724">
    <property type="entry name" value="Oxidored_FMN"/>
    <property type="match status" value="1"/>
</dbReference>
<keyword evidence="8" id="KW-0408">Iron</keyword>
<sequence length="654" mass="69229">MTSALLRPLTIGATIVPNRLMQTAHSKQYSDRFETPRETAYYVRRAHGGCGLFIAGNHFVHPSGSIRGFQDAFRPESVAANRAMTDAVHDAGSRIFVQLNHHGAQAQPDGPDGPRTVYAPSRILSPSTSHATREMDAADIAAFVEAWATSAALAQDGGFDGVEIHMAHGYLLHEFLSPLYNARADSYGGDLEGRTRFPREVLAAVRRRVGDDFTVGIRIVANEFHPDGLDGAAMRGVIARLRAEARIDFLDLAAGGYHNVHYVFPSSPMPYAWLRDDVAAVKSANPDVPVFGVGAARSVEEAEEVVRDGIADMVALTRAQIADPDLGLKLTGRDDRGIRHCIRLNQGCLGRGSRGLAMSCTVNPLAGRELDRLPRPRATEPERWTVVGGGPAGMRAAIELAADGHDVTLYERSHELGGQLRLARAVPGRESVGLLVDDLVRDLAAAGVAVRLGVEPPALTGNVVVATGAIAPRTTSLALGGAYAPDAARQGIVDAFAAASAPDRLGGRVAVIDADGSAYAAGVVLTLLEHVDELELITPFETVFPHIGAGYDRPLLLERLGAHAGFRRHVSQRVERVGAEGVVIRDAVTGAESLVAATSAIVGIEPRESVTIAVPAASRVLVIGDAFAPRTIDAAIFDAVEVAYDVAGLATLRG</sequence>
<keyword evidence="7" id="KW-0560">Oxidoreductase</keyword>
<keyword evidence="12" id="KW-1185">Reference proteome</keyword>
<dbReference type="Gene3D" id="3.50.50.60">
    <property type="entry name" value="FAD/NAD(P)-binding domain"/>
    <property type="match status" value="1"/>
</dbReference>
<evidence type="ECO:0000256" key="4">
    <source>
        <dbReference type="ARBA" id="ARBA00022630"/>
    </source>
</evidence>
<keyword evidence="4" id="KW-0285">Flavoprotein</keyword>
<dbReference type="Proteomes" id="UP001501343">
    <property type="component" value="Unassembled WGS sequence"/>
</dbReference>
<comment type="similarity">
    <text evidence="3">In the N-terminal section; belongs to the NADH:flavin oxidoreductase/NADH oxidase family.</text>
</comment>
<evidence type="ECO:0000256" key="6">
    <source>
        <dbReference type="ARBA" id="ARBA00022723"/>
    </source>
</evidence>
<dbReference type="InterPro" id="IPR013785">
    <property type="entry name" value="Aldolase_TIM"/>
</dbReference>
<organism evidence="11 12">
    <name type="scientific">Microbacterium aoyamense</name>
    <dbReference type="NCBI Taxonomy" id="344166"/>
    <lineage>
        <taxon>Bacteria</taxon>
        <taxon>Bacillati</taxon>
        <taxon>Actinomycetota</taxon>
        <taxon>Actinomycetes</taxon>
        <taxon>Micrococcales</taxon>
        <taxon>Microbacteriaceae</taxon>
        <taxon>Microbacterium</taxon>
    </lineage>
</organism>
<dbReference type="InterPro" id="IPR036188">
    <property type="entry name" value="FAD/NAD-bd_sf"/>
</dbReference>
<comment type="cofactor">
    <cofactor evidence="2">
        <name>[4Fe-4S] cluster</name>
        <dbReference type="ChEBI" id="CHEBI:49883"/>
    </cofactor>
</comment>
<dbReference type="SUPFAM" id="SSF51395">
    <property type="entry name" value="FMN-linked oxidoreductases"/>
    <property type="match status" value="1"/>
</dbReference>
<evidence type="ECO:0000256" key="9">
    <source>
        <dbReference type="ARBA" id="ARBA00023014"/>
    </source>
</evidence>
<name>A0ABN2PTJ8_9MICO</name>
<accession>A0ABN2PTJ8</accession>
<evidence type="ECO:0000313" key="11">
    <source>
        <dbReference type="EMBL" id="GAA1930700.1"/>
    </source>
</evidence>
<evidence type="ECO:0000256" key="3">
    <source>
        <dbReference type="ARBA" id="ARBA00011048"/>
    </source>
</evidence>
<keyword evidence="5" id="KW-0288">FMN</keyword>
<keyword evidence="6" id="KW-0479">Metal-binding</keyword>
<evidence type="ECO:0000256" key="1">
    <source>
        <dbReference type="ARBA" id="ARBA00001917"/>
    </source>
</evidence>
<dbReference type="InterPro" id="IPR001155">
    <property type="entry name" value="OxRdtase_FMN_N"/>
</dbReference>
<protein>
    <submittedName>
        <fullName evidence="11">FAD-dependent oxidoreductase</fullName>
    </submittedName>
</protein>
<evidence type="ECO:0000256" key="2">
    <source>
        <dbReference type="ARBA" id="ARBA00001966"/>
    </source>
</evidence>
<gene>
    <name evidence="11" type="ORF">GCM10009775_23430</name>
</gene>
<evidence type="ECO:0000256" key="7">
    <source>
        <dbReference type="ARBA" id="ARBA00023002"/>
    </source>
</evidence>
<dbReference type="Pfam" id="PF13450">
    <property type="entry name" value="NAD_binding_8"/>
    <property type="match status" value="1"/>
</dbReference>
<evidence type="ECO:0000313" key="12">
    <source>
        <dbReference type="Proteomes" id="UP001501343"/>
    </source>
</evidence>
<evidence type="ECO:0000256" key="5">
    <source>
        <dbReference type="ARBA" id="ARBA00022643"/>
    </source>
</evidence>